<feature type="compositionally biased region" description="Low complexity" evidence="1">
    <location>
        <begin position="3457"/>
        <end position="3470"/>
    </location>
</feature>
<feature type="compositionally biased region" description="Polar residues" evidence="1">
    <location>
        <begin position="1329"/>
        <end position="1348"/>
    </location>
</feature>
<feature type="compositionally biased region" description="Basic and acidic residues" evidence="1">
    <location>
        <begin position="1225"/>
        <end position="1236"/>
    </location>
</feature>
<feature type="region of interest" description="Disordered" evidence="1">
    <location>
        <begin position="1621"/>
        <end position="1652"/>
    </location>
</feature>
<organism evidence="2 3">
    <name type="scientific">Drosophila willistoni</name>
    <name type="common">Fruit fly</name>
    <dbReference type="NCBI Taxonomy" id="7260"/>
    <lineage>
        <taxon>Eukaryota</taxon>
        <taxon>Metazoa</taxon>
        <taxon>Ecdysozoa</taxon>
        <taxon>Arthropoda</taxon>
        <taxon>Hexapoda</taxon>
        <taxon>Insecta</taxon>
        <taxon>Pterygota</taxon>
        <taxon>Neoptera</taxon>
        <taxon>Endopterygota</taxon>
        <taxon>Diptera</taxon>
        <taxon>Brachycera</taxon>
        <taxon>Muscomorpha</taxon>
        <taxon>Ephydroidea</taxon>
        <taxon>Drosophilidae</taxon>
        <taxon>Drosophila</taxon>
        <taxon>Sophophora</taxon>
    </lineage>
</organism>
<feature type="compositionally biased region" description="Basic and acidic residues" evidence="1">
    <location>
        <begin position="1309"/>
        <end position="1328"/>
    </location>
</feature>
<feature type="region of interest" description="Disordered" evidence="1">
    <location>
        <begin position="1394"/>
        <end position="1447"/>
    </location>
</feature>
<feature type="compositionally biased region" description="Acidic residues" evidence="1">
    <location>
        <begin position="1431"/>
        <end position="1446"/>
    </location>
</feature>
<feature type="compositionally biased region" description="Basic and acidic residues" evidence="1">
    <location>
        <begin position="3007"/>
        <end position="3027"/>
    </location>
</feature>
<evidence type="ECO:0000313" key="2">
    <source>
        <dbReference type="EMBL" id="EDW85115.1"/>
    </source>
</evidence>
<dbReference type="Gene3D" id="2.60.200.20">
    <property type="match status" value="1"/>
</dbReference>
<dbReference type="InterPro" id="IPR008984">
    <property type="entry name" value="SMAD_FHA_dom_sf"/>
</dbReference>
<feature type="region of interest" description="Disordered" evidence="1">
    <location>
        <begin position="105"/>
        <end position="139"/>
    </location>
</feature>
<feature type="compositionally biased region" description="Basic and acidic residues" evidence="1">
    <location>
        <begin position="2237"/>
        <end position="2259"/>
    </location>
</feature>
<feature type="compositionally biased region" description="Basic and acidic residues" evidence="1">
    <location>
        <begin position="2186"/>
        <end position="2212"/>
    </location>
</feature>
<feature type="region of interest" description="Disordered" evidence="1">
    <location>
        <begin position="477"/>
        <end position="574"/>
    </location>
</feature>
<reference evidence="2 3" key="1">
    <citation type="journal article" date="2007" name="Nature">
        <title>Evolution of genes and genomes on the Drosophila phylogeny.</title>
        <authorList>
            <consortium name="Drosophila 12 Genomes Consortium"/>
            <person name="Clark A.G."/>
            <person name="Eisen M.B."/>
            <person name="Smith D.R."/>
            <person name="Bergman C.M."/>
            <person name="Oliver B."/>
            <person name="Markow T.A."/>
            <person name="Kaufman T.C."/>
            <person name="Kellis M."/>
            <person name="Gelbart W."/>
            <person name="Iyer V.N."/>
            <person name="Pollard D.A."/>
            <person name="Sackton T.B."/>
            <person name="Larracuente A.M."/>
            <person name="Singh N.D."/>
            <person name="Abad J.P."/>
            <person name="Abt D.N."/>
            <person name="Adryan B."/>
            <person name="Aguade M."/>
            <person name="Akashi H."/>
            <person name="Anderson W.W."/>
            <person name="Aquadro C.F."/>
            <person name="Ardell D.H."/>
            <person name="Arguello R."/>
            <person name="Artieri C.G."/>
            <person name="Barbash D.A."/>
            <person name="Barker D."/>
            <person name="Barsanti P."/>
            <person name="Batterham P."/>
            <person name="Batzoglou S."/>
            <person name="Begun D."/>
            <person name="Bhutkar A."/>
            <person name="Blanco E."/>
            <person name="Bosak S.A."/>
            <person name="Bradley R.K."/>
            <person name="Brand A.D."/>
            <person name="Brent M.R."/>
            <person name="Brooks A.N."/>
            <person name="Brown R.H."/>
            <person name="Butlin R.K."/>
            <person name="Caggese C."/>
            <person name="Calvi B.R."/>
            <person name="Bernardo de Carvalho A."/>
            <person name="Caspi A."/>
            <person name="Castrezana S."/>
            <person name="Celniker S.E."/>
            <person name="Chang J.L."/>
            <person name="Chapple C."/>
            <person name="Chatterji S."/>
            <person name="Chinwalla A."/>
            <person name="Civetta A."/>
            <person name="Clifton S.W."/>
            <person name="Comeron J.M."/>
            <person name="Costello J.C."/>
            <person name="Coyne J.A."/>
            <person name="Daub J."/>
            <person name="David R.G."/>
            <person name="Delcher A.L."/>
            <person name="Delehaunty K."/>
            <person name="Do C.B."/>
            <person name="Ebling H."/>
            <person name="Edwards K."/>
            <person name="Eickbush T."/>
            <person name="Evans J.D."/>
            <person name="Filipski A."/>
            <person name="Findeiss S."/>
            <person name="Freyhult E."/>
            <person name="Fulton L."/>
            <person name="Fulton R."/>
            <person name="Garcia A.C."/>
            <person name="Gardiner A."/>
            <person name="Garfield D.A."/>
            <person name="Garvin B.E."/>
            <person name="Gibson G."/>
            <person name="Gilbert D."/>
            <person name="Gnerre S."/>
            <person name="Godfrey J."/>
            <person name="Good R."/>
            <person name="Gotea V."/>
            <person name="Gravely B."/>
            <person name="Greenberg A.J."/>
            <person name="Griffiths-Jones S."/>
            <person name="Gross S."/>
            <person name="Guigo R."/>
            <person name="Gustafson E.A."/>
            <person name="Haerty W."/>
            <person name="Hahn M.W."/>
            <person name="Halligan D.L."/>
            <person name="Halpern A.L."/>
            <person name="Halter G.M."/>
            <person name="Han M.V."/>
            <person name="Heger A."/>
            <person name="Hillier L."/>
            <person name="Hinrichs A.S."/>
            <person name="Holmes I."/>
            <person name="Hoskins R.A."/>
            <person name="Hubisz M.J."/>
            <person name="Hultmark D."/>
            <person name="Huntley M.A."/>
            <person name="Jaffe D.B."/>
            <person name="Jagadeeshan S."/>
            <person name="Jeck W.R."/>
            <person name="Johnson J."/>
            <person name="Jones C.D."/>
            <person name="Jordan W.C."/>
            <person name="Karpen G.H."/>
            <person name="Kataoka E."/>
            <person name="Keightley P.D."/>
            <person name="Kheradpour P."/>
            <person name="Kirkness E.F."/>
            <person name="Koerich L.B."/>
            <person name="Kristiansen K."/>
            <person name="Kudrna D."/>
            <person name="Kulathinal R.J."/>
            <person name="Kumar S."/>
            <person name="Kwok R."/>
            <person name="Lander E."/>
            <person name="Langley C.H."/>
            <person name="Lapoint R."/>
            <person name="Lazzaro B.P."/>
            <person name="Lee S.J."/>
            <person name="Levesque L."/>
            <person name="Li R."/>
            <person name="Lin C.F."/>
            <person name="Lin M.F."/>
            <person name="Lindblad-Toh K."/>
            <person name="Llopart A."/>
            <person name="Long M."/>
            <person name="Low L."/>
            <person name="Lozovsky E."/>
            <person name="Lu J."/>
            <person name="Luo M."/>
            <person name="Machado C.A."/>
            <person name="Makalowski W."/>
            <person name="Marzo M."/>
            <person name="Matsuda M."/>
            <person name="Matzkin L."/>
            <person name="McAllister B."/>
            <person name="McBride C.S."/>
            <person name="McKernan B."/>
            <person name="McKernan K."/>
            <person name="Mendez-Lago M."/>
            <person name="Minx P."/>
            <person name="Mollenhauer M.U."/>
            <person name="Montooth K."/>
            <person name="Mount S.M."/>
            <person name="Mu X."/>
            <person name="Myers E."/>
            <person name="Negre B."/>
            <person name="Newfeld S."/>
            <person name="Nielsen R."/>
            <person name="Noor M.A."/>
            <person name="O'Grady P."/>
            <person name="Pachter L."/>
            <person name="Papaceit M."/>
            <person name="Parisi M.J."/>
            <person name="Parisi M."/>
            <person name="Parts L."/>
            <person name="Pedersen J.S."/>
            <person name="Pesole G."/>
            <person name="Phillippy A.M."/>
            <person name="Ponting C.P."/>
            <person name="Pop M."/>
            <person name="Porcelli D."/>
            <person name="Powell J.R."/>
            <person name="Prohaska S."/>
            <person name="Pruitt K."/>
            <person name="Puig M."/>
            <person name="Quesneville H."/>
            <person name="Ram K.R."/>
            <person name="Rand D."/>
            <person name="Rasmussen M.D."/>
            <person name="Reed L.K."/>
            <person name="Reenan R."/>
            <person name="Reily A."/>
            <person name="Remington K.A."/>
            <person name="Rieger T.T."/>
            <person name="Ritchie M.G."/>
            <person name="Robin C."/>
            <person name="Rogers Y.H."/>
            <person name="Rohde C."/>
            <person name="Rozas J."/>
            <person name="Rubenfield M.J."/>
            <person name="Ruiz A."/>
            <person name="Russo S."/>
            <person name="Salzberg S.L."/>
            <person name="Sanchez-Gracia A."/>
            <person name="Saranga D.J."/>
            <person name="Sato H."/>
            <person name="Schaeffer S.W."/>
            <person name="Schatz M.C."/>
            <person name="Schlenke T."/>
            <person name="Schwartz R."/>
            <person name="Segarra C."/>
            <person name="Singh R.S."/>
            <person name="Sirot L."/>
            <person name="Sirota M."/>
            <person name="Sisneros N.B."/>
            <person name="Smith C.D."/>
            <person name="Smith T.F."/>
            <person name="Spieth J."/>
            <person name="Stage D.E."/>
            <person name="Stark A."/>
            <person name="Stephan W."/>
            <person name="Strausberg R.L."/>
            <person name="Strempel S."/>
            <person name="Sturgill D."/>
            <person name="Sutton G."/>
            <person name="Sutton G.G."/>
            <person name="Tao W."/>
            <person name="Teichmann S."/>
            <person name="Tobari Y.N."/>
            <person name="Tomimura Y."/>
            <person name="Tsolas J.M."/>
            <person name="Valente V.L."/>
            <person name="Venter E."/>
            <person name="Venter J.C."/>
            <person name="Vicario S."/>
            <person name="Vieira F.G."/>
            <person name="Vilella A.J."/>
            <person name="Villasante A."/>
            <person name="Walenz B."/>
            <person name="Wang J."/>
            <person name="Wasserman M."/>
            <person name="Watts T."/>
            <person name="Wilson D."/>
            <person name="Wilson R.K."/>
            <person name="Wing R.A."/>
            <person name="Wolfner M.F."/>
            <person name="Wong A."/>
            <person name="Wong G.K."/>
            <person name="Wu C.I."/>
            <person name="Wu G."/>
            <person name="Yamamoto D."/>
            <person name="Yang H.P."/>
            <person name="Yang S.P."/>
            <person name="Yorke J.A."/>
            <person name="Yoshida K."/>
            <person name="Zdobnov E."/>
            <person name="Zhang P."/>
            <person name="Zhang Y."/>
            <person name="Zimin A.V."/>
            <person name="Baldwin J."/>
            <person name="Abdouelleil A."/>
            <person name="Abdulkadir J."/>
            <person name="Abebe A."/>
            <person name="Abera B."/>
            <person name="Abreu J."/>
            <person name="Acer S.C."/>
            <person name="Aftuck L."/>
            <person name="Alexander A."/>
            <person name="An P."/>
            <person name="Anderson E."/>
            <person name="Anderson S."/>
            <person name="Arachi H."/>
            <person name="Azer M."/>
            <person name="Bachantsang P."/>
            <person name="Barry A."/>
            <person name="Bayul T."/>
            <person name="Berlin A."/>
            <person name="Bessette D."/>
            <person name="Bloom T."/>
            <person name="Blye J."/>
            <person name="Boguslavskiy L."/>
            <person name="Bonnet C."/>
            <person name="Boukhgalter B."/>
            <person name="Bourzgui I."/>
            <person name="Brown A."/>
            <person name="Cahill P."/>
            <person name="Channer S."/>
            <person name="Cheshatsang Y."/>
            <person name="Chuda L."/>
            <person name="Citroen M."/>
            <person name="Collymore A."/>
            <person name="Cooke P."/>
            <person name="Costello M."/>
            <person name="D'Aco K."/>
            <person name="Daza R."/>
            <person name="De Haan G."/>
            <person name="DeGray S."/>
            <person name="DeMaso C."/>
            <person name="Dhargay N."/>
            <person name="Dooley K."/>
            <person name="Dooley E."/>
            <person name="Doricent M."/>
            <person name="Dorje P."/>
            <person name="Dorjee K."/>
            <person name="Dupes A."/>
            <person name="Elong R."/>
            <person name="Falk J."/>
            <person name="Farina A."/>
            <person name="Faro S."/>
            <person name="Ferguson D."/>
            <person name="Fisher S."/>
            <person name="Foley C.D."/>
            <person name="Franke A."/>
            <person name="Friedrich D."/>
            <person name="Gadbois L."/>
            <person name="Gearin G."/>
            <person name="Gearin C.R."/>
            <person name="Giannoukos G."/>
            <person name="Goode T."/>
            <person name="Graham J."/>
            <person name="Grandbois E."/>
            <person name="Grewal S."/>
            <person name="Gyaltsen K."/>
            <person name="Hafez N."/>
            <person name="Hagos B."/>
            <person name="Hall J."/>
            <person name="Henson C."/>
            <person name="Hollinger A."/>
            <person name="Honan T."/>
            <person name="Huard M.D."/>
            <person name="Hughes L."/>
            <person name="Hurhula B."/>
            <person name="Husby M.E."/>
            <person name="Kamat A."/>
            <person name="Kanga B."/>
            <person name="Kashin S."/>
            <person name="Khazanovich D."/>
            <person name="Kisner P."/>
            <person name="Lance K."/>
            <person name="Lara M."/>
            <person name="Lee W."/>
            <person name="Lennon N."/>
            <person name="Letendre F."/>
            <person name="LeVine R."/>
            <person name="Lipovsky A."/>
            <person name="Liu X."/>
            <person name="Liu J."/>
            <person name="Liu S."/>
            <person name="Lokyitsang T."/>
            <person name="Lokyitsang Y."/>
            <person name="Lubonja R."/>
            <person name="Lui A."/>
            <person name="MacDonald P."/>
            <person name="Magnisalis V."/>
            <person name="Maru K."/>
            <person name="Matthews C."/>
            <person name="McCusker W."/>
            <person name="McDonough S."/>
            <person name="Mehta T."/>
            <person name="Meldrim J."/>
            <person name="Meneus L."/>
            <person name="Mihai O."/>
            <person name="Mihalev A."/>
            <person name="Mihova T."/>
            <person name="Mittelman R."/>
            <person name="Mlenga V."/>
            <person name="Montmayeur A."/>
            <person name="Mulrain L."/>
            <person name="Navidi A."/>
            <person name="Naylor J."/>
            <person name="Negash T."/>
            <person name="Nguyen T."/>
            <person name="Nguyen N."/>
            <person name="Nicol R."/>
            <person name="Norbu C."/>
            <person name="Norbu N."/>
            <person name="Novod N."/>
            <person name="O'Neill B."/>
            <person name="Osman S."/>
            <person name="Markiewicz E."/>
            <person name="Oyono O.L."/>
            <person name="Patti C."/>
            <person name="Phunkhang P."/>
            <person name="Pierre F."/>
            <person name="Priest M."/>
            <person name="Raghuraman S."/>
            <person name="Rege F."/>
            <person name="Reyes R."/>
            <person name="Rise C."/>
            <person name="Rogov P."/>
            <person name="Ross K."/>
            <person name="Ryan E."/>
            <person name="Settipalli S."/>
            <person name="Shea T."/>
            <person name="Sherpa N."/>
            <person name="Shi L."/>
            <person name="Shih D."/>
            <person name="Sparrow T."/>
            <person name="Spaulding J."/>
            <person name="Stalker J."/>
            <person name="Stange-Thomann N."/>
            <person name="Stavropoulos S."/>
            <person name="Stone C."/>
            <person name="Strader C."/>
            <person name="Tesfaye S."/>
            <person name="Thomson T."/>
            <person name="Thoulutsang Y."/>
            <person name="Thoulutsang D."/>
            <person name="Topham K."/>
            <person name="Topping I."/>
            <person name="Tsamla T."/>
            <person name="Vassiliev H."/>
            <person name="Vo A."/>
            <person name="Wangchuk T."/>
            <person name="Wangdi T."/>
            <person name="Weiand M."/>
            <person name="Wilkinson J."/>
            <person name="Wilson A."/>
            <person name="Yadav S."/>
            <person name="Young G."/>
            <person name="Yu Q."/>
            <person name="Zembek L."/>
            <person name="Zhong D."/>
            <person name="Zimmer A."/>
            <person name="Zwirko Z."/>
            <person name="Jaffe D.B."/>
            <person name="Alvarez P."/>
            <person name="Brockman W."/>
            <person name="Butler J."/>
            <person name="Chin C."/>
            <person name="Gnerre S."/>
            <person name="Grabherr M."/>
            <person name="Kleber M."/>
            <person name="Mauceli E."/>
            <person name="MacCallum I."/>
        </authorList>
    </citation>
    <scope>NUCLEOTIDE SEQUENCE [LARGE SCALE GENOMIC DNA]</scope>
    <source>
        <strain evidence="3">Tucson 14030-0811.24</strain>
    </source>
</reference>
<feature type="compositionally biased region" description="Low complexity" evidence="1">
    <location>
        <begin position="1262"/>
        <end position="1279"/>
    </location>
</feature>
<feature type="compositionally biased region" description="Basic and acidic residues" evidence="1">
    <location>
        <begin position="3091"/>
        <end position="3104"/>
    </location>
</feature>
<feature type="compositionally biased region" description="Polar residues" evidence="1">
    <location>
        <begin position="3344"/>
        <end position="3361"/>
    </location>
</feature>
<evidence type="ECO:0000313" key="3">
    <source>
        <dbReference type="Proteomes" id="UP000007798"/>
    </source>
</evidence>
<dbReference type="KEGG" id="dwi:6650738"/>
<feature type="region of interest" description="Disordered" evidence="1">
    <location>
        <begin position="647"/>
        <end position="738"/>
    </location>
</feature>
<feature type="compositionally biased region" description="Basic and acidic residues" evidence="1">
    <location>
        <begin position="3157"/>
        <end position="3170"/>
    </location>
</feature>
<feature type="compositionally biased region" description="Polar residues" evidence="1">
    <location>
        <begin position="2167"/>
        <end position="2183"/>
    </location>
</feature>
<feature type="region of interest" description="Disordered" evidence="1">
    <location>
        <begin position="2158"/>
        <end position="3620"/>
    </location>
</feature>
<feature type="compositionally biased region" description="Basic and acidic residues" evidence="1">
    <location>
        <begin position="3127"/>
        <end position="3151"/>
    </location>
</feature>
<feature type="region of interest" description="Disordered" evidence="1">
    <location>
        <begin position="380"/>
        <end position="465"/>
    </location>
</feature>
<feature type="compositionally biased region" description="Basic and acidic residues" evidence="1">
    <location>
        <begin position="2308"/>
        <end position="2365"/>
    </location>
</feature>
<feature type="compositionally biased region" description="Basic and acidic residues" evidence="1">
    <location>
        <begin position="2794"/>
        <end position="2803"/>
    </location>
</feature>
<dbReference type="HOGENOM" id="CLU_224909_0_0_1"/>
<dbReference type="SUPFAM" id="SSF49879">
    <property type="entry name" value="SMAD/FHA domain"/>
    <property type="match status" value="1"/>
</dbReference>
<name>B4NK73_DROWI</name>
<gene>
    <name evidence="2" type="primary">Dwil\GK12783</name>
    <name evidence="2" type="ORF">Dwil_GK12783</name>
</gene>
<feature type="region of interest" description="Disordered" evidence="1">
    <location>
        <begin position="1584"/>
        <end position="1603"/>
    </location>
</feature>
<feature type="compositionally biased region" description="Basic and acidic residues" evidence="1">
    <location>
        <begin position="1511"/>
        <end position="1528"/>
    </location>
</feature>
<feature type="region of interest" description="Disordered" evidence="1">
    <location>
        <begin position="2065"/>
        <end position="2085"/>
    </location>
</feature>
<dbReference type="InParanoid" id="B4NK73"/>
<feature type="compositionally biased region" description="Polar residues" evidence="1">
    <location>
        <begin position="2264"/>
        <end position="2275"/>
    </location>
</feature>
<dbReference type="STRING" id="7260.B4NK73"/>
<feature type="compositionally biased region" description="Polar residues" evidence="1">
    <location>
        <begin position="3206"/>
        <end position="3219"/>
    </location>
</feature>
<feature type="compositionally biased region" description="Low complexity" evidence="1">
    <location>
        <begin position="388"/>
        <end position="404"/>
    </location>
</feature>
<feature type="compositionally biased region" description="Basic and acidic residues" evidence="1">
    <location>
        <begin position="2839"/>
        <end position="2859"/>
    </location>
</feature>
<feature type="compositionally biased region" description="Basic and acidic residues" evidence="1">
    <location>
        <begin position="2895"/>
        <end position="2915"/>
    </location>
</feature>
<feature type="compositionally biased region" description="Polar residues" evidence="1">
    <location>
        <begin position="542"/>
        <end position="559"/>
    </location>
</feature>
<sequence length="3620" mass="398432">MFLDGAQLCYVDKDGVALSVAAKGRTFQIGSSMGCDILLTEDYVDRLLCEINCDAFGRVTIHNHSTKHTVQFNDEKLEGKRPLLHGTRLTILDNVYTWKFPKSLETEPDNGAEPSATPDRNAPPVEQAPNSCPSLRTDQEPIEKRFTVHNFKYAIKSDDEGNTSLGLKDLSDVSERCVSPSNEIDSSIIDLDTPKVDLLESTQNKENTSSPPGSHKKLLQLCSRSDVVVTSFSPRTTGVRIEKSFTCVMKPQTPKSVYGTPKSVLSEVNEDSCSRDMMDFSTPSTSKKAIAGVRRMSSMYLIDLTTPQRLKSTPRQTTPSTFSDSSEVIELSSGSTPPSVVKSRIGKNSKLLAAVGSGATPKRTPQSLMKRALLTSAKKQILNRTPITPGLSSRSSLLGTTPRRLPFDEQRKCTPEKRVPFVERRSQCQTSPRKRKPSLSLSMSCPRDNKLSQQRKSLAESKRNSTTCLSNKLVAKARRSLNSRTPTSPQVRTSQTPSRANVVCSTPEQKDSSAAELSRTFTIDDDEDQSVNESRGKERRSSLTAQTGNESNLNSSTANPIEENGGGEQSRSNKLNETFNADEDDEAPMPNEESNETNNKEAIIEDNMANEVLMPIEINHDHKGDEINMSITSKDVIEDTICDEVEHIPSEDDVEEPAPPGETPMPRRSSRRFSSEQTAAPMTPRRSVRRASMEASQKLEQPKRRASCSAMELEIPSVATPKRQRRLSEELLTPKRQSKRLLSTPKRNLPVDNAVGDMAVIVEAQDEAEDNTPAIADEDYGTEVPMSTTSDETDKVDYHGLKDLLKTPKMCSTPRYKGLREMMKTPRMPASPILDNINELMEEKSSATIVTNLRLEVTAEGKDLDRILKTPSAKNIMIPNDPASAILKSREDSLATATEYDLNVTNTTLHLDKIFDDIPTKSSIQCPEDSEHELSLTGLSSVTAGADPLGTSQKITNETVSSEILMNISVPPVGNSLKDPLTSTTYKATSRRDEQDSNCLNEKEPSRPESPNVSGIHCLDESTGSMFSEPLMVSGMDTVEETRNNTSINVKFDDYTHVESDTESTIGLEEPLVVSDDEDEEVNKTANGKVLPAEESDIFPLDEESVINDASNAKDKSQIDLNTSHESLPFDKTEEVVIELDECSESDLSAVKLPTENDPSTEEQLDQIKNDSSICELDSTIDSEREIQSATERQSSSTSITKSTPTIVISEEATIDTAIENDIDSEIKSAPEKENDAIDNSQSELESQNKESSDLSHHGNGVEEVLSVSVLNESSPSPLMETSKVNKNGQETNLSSADITVANASSEESLIKETSEDKNVTIEKKSTELPRTSINEKTQPETPETANLSKLEDATQDISAVIDTASTELSTSIPSAEESLKETPKQIVITDLLTGKGATQAVSPPVDETSRKLSSSSSPSTERKSISETVVQDDTETASQETEDLSILEGDIKNISTAVCSAHPELYTSSPLAKETLKKDIEQDKELFTSPALDVVSESKTQSVETSSICESKREPEQLERVSEEKVNVESPKSDTLAPKEKPNEMLHSDEAIALNASNDVQMKPATTADASFEIIDRKPVNMEVASAESKPKDQEIGQLTSSSADVECSIVIDLDESVTSEAKVESNQVETDLFPESSNQETESLDTQEEEMVKETVSTNVSNVINKNQGSATLADQPNDESVNPPEEIVNPIIDAELKTANLSSADDNATDLPREAESICFDDSIVREDKKTSEEPLDGLALDRASLNSTKESKSLHNAEVPDTATNLIQDVTKEKKIIEEISEKVADSSRGELTLDKSAIEVLTSNKITENLEIKENNILEEPISSRHEQKEEQESIVKITVEPLDSSIPQDQEDKQESIAKITVQPLDSLIPQEVVDKDTSDDKRRSVTSIFDTSVLETSAISENVSVCSVQIVQKSPPRPPSRECVINLDESVSDSKNLSSVDEVIDLDASSICYEASTGESPTYNNDSVVITDNSLNQPYPGEVGQSSEASDNNETKAEVEDSIVDTKIQAHSAQVQTVNGEVIQDEEVAADSEMPIEESTAATVDSAAGNEIQMANLEEDKKVSEEPEKSDLENKSNSVIEKQDSLNKFKMNSEQTSIQATENEMQEIIDKAEEAEKADVSSTERELENSILKATPEHIIEEDIKKEKLQQVANEEKEQTLNVTSTEMAETKTGTAHEQPVKEEESKSKIDEPAAEEKPKAKLDEMSVLEETESLETASLNNVQTPTTVEKTDESKINEEPNRKTSSEKATAEGETSFESVEQTQIEAAQTEGKNKSDSNLEKEESNTENKDTPDQVSAAIEEKPKSLTRKSANETKDTLQKNVPKEETVKEEPAREQKAKEEPAREIENAPELKADGETSEAPMQSTHIENEEQPKGLKRKHANEEQIRAESLEEVVNLTEEEPKQKVKTKAVDEEVAEPAKKLKVHAEIVTEPMTIESDEDVVPSTTHKAEESKEDKAKVPPENDRTKRRERKPSKNISGNEKESVPEPTSTSPEIVDVEPKRRPRKPSADTAQRNEETAMETMPEISEEETEKDVVTTSKRRVRKPSAEVESKKPDPIAAGEEAPVPLQSEEKLKRRVRKASSEVREPAHPLLKGMAQIPEEEKPKRRGRKPSSDVPECVNEPIQKAIQRVAETAIVKNVVTPTRRRGRKPSTEVSEPIEPTQEDAKTNEASEADRHPEKAKARRGRKPSAETSESVEHIQEDADPNEGEKLSAIPEARDEPVSEKKVKETAHPEKAKARRGRKPSAETSESVEHIQEDANPNEGEKLLTIAEDRDEPVSVKNSEADRHPEKAKARRGRKPSAETSESVEHVQEDANPNEGEKLSAIAEARDEPVSEKNSEADRHPEKAKARRGRKPSAETSESVEHIQEDANPNEGEKLSAIPEARDEPVSGKNVKEDAHPEKAKARRGRKPSAETSESVEHIQEDANPNEGEKLSAIAEARDEPVSEKKVKEDAHPEKAKARRGRKPSAETSESVEHIQEDAKPNEGEMLSAIAEARDEPVKGKNVKEDAPPEKAKTRRGRKPSAETSEPVEHIQEDAKPNEGEKLSAIAEARDEPVSEKNLKEDAPPEKAKTRRGRKPSAEVEEKDAHELPVPKLRRGRKASADVDEGIPAKETIGKRGGNKETTKRHADDAKHLDEIREIDEPEAKRKLVVEKEIETTSSTRRRGHQVVEEQEEPKPKRRGRKASIEEVRTESTQVEPLPQTSSAEVEPRPTRRARNPSVSVEEAPPKKTTTRRGRTPNKQVYESSNAVVVSPAILITEAALEKPQTIVSDGMISEDELTPRRRERRNLMPKNYNETSDEDKPSSRRARKPAASKTTSKPLEAERELLLSTPQPKQASATEEPSTPVNAKPPVEPSTSKKRQVRNTPRKDYKEASDDEKPATSRTRRVRNPTPKALELIVDSSPRPGTPKRRKAAKAIAEESEEPPEKKAVTKESALSPEIPTSTTAEAASVSSKARGTRRKVNDVKVTDVVTEEPIPESAPKRNARARKGKTEETETVPDQPVKPRRGARAKTPAVAEEITPQLEAEPEAKKPPARGRGARAAAAKEPEIVVAQIVEDETSASSSQTHTAPVRSGRARKVHFEAEPTTSEDGAPAPKRATRSRRK</sequence>
<evidence type="ECO:0000256" key="1">
    <source>
        <dbReference type="SAM" id="MobiDB-lite"/>
    </source>
</evidence>
<dbReference type="OMA" id="MMRTPKV"/>
<feature type="region of interest" description="Disordered" evidence="1">
    <location>
        <begin position="1495"/>
        <end position="1544"/>
    </location>
</feature>
<feature type="compositionally biased region" description="Basic and acidic residues" evidence="1">
    <location>
        <begin position="2121"/>
        <end position="2135"/>
    </location>
</feature>
<feature type="compositionally biased region" description="Polar residues" evidence="1">
    <location>
        <begin position="309"/>
        <end position="338"/>
    </location>
</feature>
<dbReference type="FunCoup" id="B4NK73">
    <property type="interactions" value="53"/>
</dbReference>
<feature type="compositionally biased region" description="Basic and acidic residues" evidence="1">
    <location>
        <begin position="2674"/>
        <end position="2691"/>
    </location>
</feature>
<feature type="region of interest" description="Disordered" evidence="1">
    <location>
        <begin position="1978"/>
        <end position="2008"/>
    </location>
</feature>
<feature type="region of interest" description="Disordered" evidence="1">
    <location>
        <begin position="309"/>
        <end position="342"/>
    </location>
</feature>
<proteinExistence type="predicted"/>
<feature type="compositionally biased region" description="Basic and acidic residues" evidence="1">
    <location>
        <begin position="2410"/>
        <end position="2438"/>
    </location>
</feature>
<feature type="region of interest" description="Disordered" evidence="1">
    <location>
        <begin position="1152"/>
        <end position="1173"/>
    </location>
</feature>
<feature type="compositionally biased region" description="Basic and acidic residues" evidence="1">
    <location>
        <begin position="2986"/>
        <end position="2998"/>
    </location>
</feature>
<feature type="compositionally biased region" description="Low complexity" evidence="1">
    <location>
        <begin position="1195"/>
        <end position="1210"/>
    </location>
</feature>
<feature type="region of interest" description="Disordered" evidence="1">
    <location>
        <begin position="972"/>
        <end position="1014"/>
    </location>
</feature>
<feature type="compositionally biased region" description="Basic and acidic residues" evidence="1">
    <location>
        <begin position="3381"/>
        <end position="3395"/>
    </location>
</feature>
<feature type="compositionally biased region" description="Basic and acidic residues" evidence="1">
    <location>
        <begin position="2727"/>
        <end position="2747"/>
    </location>
</feature>
<feature type="region of interest" description="Disordered" evidence="1">
    <location>
        <begin position="1185"/>
        <end position="1353"/>
    </location>
</feature>
<feature type="compositionally biased region" description="Polar residues" evidence="1">
    <location>
        <begin position="482"/>
        <end position="507"/>
    </location>
</feature>
<evidence type="ECO:0008006" key="4">
    <source>
        <dbReference type="Google" id="ProtNLM"/>
    </source>
</evidence>
<dbReference type="Proteomes" id="UP000007798">
    <property type="component" value="Unassembled WGS sequence"/>
</dbReference>
<feature type="compositionally biased region" description="Polar residues" evidence="1">
    <location>
        <begin position="1283"/>
        <end position="1308"/>
    </location>
</feature>
<feature type="compositionally biased region" description="Basic and acidic residues" evidence="1">
    <location>
        <begin position="1247"/>
        <end position="1261"/>
    </location>
</feature>
<feature type="compositionally biased region" description="Basic and acidic residues" evidence="1">
    <location>
        <begin position="2280"/>
        <end position="2301"/>
    </location>
</feature>
<feature type="compositionally biased region" description="Basic and acidic residues" evidence="1">
    <location>
        <begin position="3042"/>
        <end position="3083"/>
    </location>
</feature>
<feature type="region of interest" description="Disordered" evidence="1">
    <location>
        <begin position="2121"/>
        <end position="2141"/>
    </location>
</feature>
<accession>B4NK73</accession>
<dbReference type="eggNOG" id="ENOG502SAJQ">
    <property type="taxonomic scope" value="Eukaryota"/>
</dbReference>
<feature type="compositionally biased region" description="Basic and acidic residues" evidence="1">
    <location>
        <begin position="2391"/>
        <end position="2400"/>
    </location>
</feature>
<feature type="compositionally biased region" description="Basic and acidic residues" evidence="1">
    <location>
        <begin position="405"/>
        <end position="426"/>
    </location>
</feature>
<feature type="compositionally biased region" description="Basic and acidic residues" evidence="1">
    <location>
        <begin position="2065"/>
        <end position="2081"/>
    </location>
</feature>
<feature type="compositionally biased region" description="Polar residues" evidence="1">
    <location>
        <begin position="1498"/>
        <end position="1510"/>
    </location>
</feature>
<dbReference type="OrthoDB" id="8064978at2759"/>
<feature type="compositionally biased region" description="Basic and acidic residues" evidence="1">
    <location>
        <begin position="2951"/>
        <end position="2971"/>
    </location>
</feature>
<feature type="compositionally biased region" description="Polar residues" evidence="1">
    <location>
        <begin position="1621"/>
        <end position="1643"/>
    </location>
</feature>
<feature type="compositionally biased region" description="Basic and acidic residues" evidence="1">
    <location>
        <begin position="2457"/>
        <end position="2477"/>
    </location>
</feature>
<dbReference type="EMBL" id="CH964272">
    <property type="protein sequence ID" value="EDW85115.1"/>
    <property type="molecule type" value="Genomic_DNA"/>
</dbReference>
<feature type="compositionally biased region" description="Basic and acidic residues" evidence="1">
    <location>
        <begin position="2556"/>
        <end position="2566"/>
    </location>
</feature>
<feature type="compositionally biased region" description="Basic and acidic residues" evidence="1">
    <location>
        <begin position="990"/>
        <end position="1007"/>
    </location>
</feature>
<protein>
    <recommendedName>
        <fullName evidence="4">FHA domain-containing protein</fullName>
    </recommendedName>
</protein>
<keyword evidence="3" id="KW-1185">Reference proteome</keyword>
<dbReference type="CDD" id="cd22673">
    <property type="entry name" value="FHA_Ki67"/>
    <property type="match status" value="1"/>
</dbReference>